<dbReference type="Pfam" id="PF16162">
    <property type="entry name" value="KwaB"/>
    <property type="match status" value="1"/>
</dbReference>
<dbReference type="STRING" id="505317.OA57_08135"/>
<dbReference type="OrthoDB" id="2680217at2"/>
<evidence type="ECO:0008006" key="3">
    <source>
        <dbReference type="Google" id="ProtNLM"/>
    </source>
</evidence>
<dbReference type="EMBL" id="JSUM01000013">
    <property type="protein sequence ID" value="KGQ70028.1"/>
    <property type="molecule type" value="Genomic_DNA"/>
</dbReference>
<dbReference type="InterPro" id="IPR048119">
    <property type="entry name" value="KwaB"/>
</dbReference>
<protein>
    <recommendedName>
        <fullName evidence="3">DUF4868 domain-containing protein</fullName>
    </recommendedName>
</protein>
<keyword evidence="2" id="KW-1185">Reference proteome</keyword>
<gene>
    <name evidence="1" type="ORF">OA57_08135</name>
</gene>
<dbReference type="RefSeq" id="WP_034616125.1">
    <property type="nucleotide sequence ID" value="NZ_JSUM01000013.1"/>
</dbReference>
<organism evidence="1 2">
    <name type="scientific">Chelonobacter oris</name>
    <dbReference type="NCBI Taxonomy" id="505317"/>
    <lineage>
        <taxon>Bacteria</taxon>
        <taxon>Pseudomonadati</taxon>
        <taxon>Pseudomonadota</taxon>
        <taxon>Gammaproteobacteria</taxon>
        <taxon>Pasteurellales</taxon>
        <taxon>Pasteurellaceae</taxon>
        <taxon>Chelonobacter</taxon>
    </lineage>
</organism>
<reference evidence="1 2" key="1">
    <citation type="submission" date="2014-11" db="EMBL/GenBank/DDBJ databases">
        <title>Draft genome sequence of Chelonobacter oris 1662T, associated with respiratory disease in Hermann's Tortoises.</title>
        <authorList>
            <person name="Kudirkiene E."/>
            <person name="Hansen M.J."/>
            <person name="Bojesen A.M."/>
        </authorList>
    </citation>
    <scope>NUCLEOTIDE SEQUENCE [LARGE SCALE GENOMIC DNA]</scope>
    <source>
        <strain evidence="1 2">1662</strain>
    </source>
</reference>
<proteinExistence type="predicted"/>
<dbReference type="AlphaFoldDB" id="A0A0A3AKV3"/>
<comment type="caution">
    <text evidence="1">The sequence shown here is derived from an EMBL/GenBank/DDBJ whole genome shotgun (WGS) entry which is preliminary data.</text>
</comment>
<dbReference type="NCBIfam" id="NF041623">
    <property type="entry name" value="KwaB"/>
    <property type="match status" value="1"/>
</dbReference>
<name>A0A0A3AKV3_9PAST</name>
<sequence length="323" mass="36157">MTTDELKEALRAYYDDQGNIGVCVYALMKDAKNPGPFKLDIEADAEAGLKALFMQSLQDEILSRDELSVLNLSSADERVNAIYIYDLDIPEELASFEKEIAQDNLPALDLNKRSLSSIKALLIEIGNNTGQLVLYKTMAPVNIFGRSSFFLRKHKSRLEKLNDEFLRVSAGFQMMRINETVLVLNLEALERNFGFHDVIKKEAELGIDAIVSAELLTNPDVLQELIDDVKYARRFTKVAKASPVLKAGVSGESIVQFCKTFPNLVGRIKFNEENNKVFLDTKVSKDLFIKVLMDDFLTSELTEFHYASVAKDAVEPGVEGTGQ</sequence>
<dbReference type="InterPro" id="IPR032359">
    <property type="entry name" value="KwaB-like"/>
</dbReference>
<dbReference type="Proteomes" id="UP000030380">
    <property type="component" value="Unassembled WGS sequence"/>
</dbReference>
<accession>A0A0A3AKV3</accession>
<evidence type="ECO:0000313" key="1">
    <source>
        <dbReference type="EMBL" id="KGQ70028.1"/>
    </source>
</evidence>
<evidence type="ECO:0000313" key="2">
    <source>
        <dbReference type="Proteomes" id="UP000030380"/>
    </source>
</evidence>